<dbReference type="FunFam" id="2.60.40.10:FF:001941">
    <property type="entry name" value="Tyrosine-protein kinase receptor"/>
    <property type="match status" value="1"/>
</dbReference>
<evidence type="ECO:0000256" key="6">
    <source>
        <dbReference type="ARBA" id="ARBA00022692"/>
    </source>
</evidence>
<dbReference type="SMART" id="SM00060">
    <property type="entry name" value="FN3"/>
    <property type="match status" value="3"/>
</dbReference>
<feature type="domain" description="Protein kinase" evidence="24">
    <location>
        <begin position="1056"/>
        <end position="1317"/>
    </location>
</feature>
<dbReference type="InterPro" id="IPR009030">
    <property type="entry name" value="Growth_fac_rcpt_cys_sf"/>
</dbReference>
<dbReference type="CDD" id="cd00063">
    <property type="entry name" value="FN3"/>
    <property type="match status" value="3"/>
</dbReference>
<dbReference type="GO" id="GO:0051897">
    <property type="term" value="P:positive regulation of phosphatidylinositol 3-kinase/protein kinase B signal transduction"/>
    <property type="evidence" value="ECO:0007669"/>
    <property type="project" value="TreeGrafter"/>
</dbReference>
<evidence type="ECO:0000259" key="24">
    <source>
        <dbReference type="PROSITE" id="PS50011"/>
    </source>
</evidence>
<name>A0A6L2PT72_COPFO</name>
<dbReference type="GO" id="GO:0005009">
    <property type="term" value="F:insulin receptor activity"/>
    <property type="evidence" value="ECO:0007669"/>
    <property type="project" value="TreeGrafter"/>
</dbReference>
<dbReference type="InterPro" id="IPR013783">
    <property type="entry name" value="Ig-like_fold"/>
</dbReference>
<dbReference type="InParanoid" id="A0A6L2PT72"/>
<keyword evidence="7" id="KW-0479">Metal-binding</keyword>
<keyword evidence="15" id="KW-0829">Tyrosine-protein kinase</keyword>
<dbReference type="GO" id="GO:0043410">
    <property type="term" value="P:positive regulation of MAPK cascade"/>
    <property type="evidence" value="ECO:0007669"/>
    <property type="project" value="TreeGrafter"/>
</dbReference>
<keyword evidence="9" id="KW-0677">Repeat</keyword>
<reference evidence="27" key="1">
    <citation type="submission" date="2020-01" db="EMBL/GenBank/DDBJ databases">
        <title>Draft genome sequence of the Termite Coptotermes fromosanus.</title>
        <authorList>
            <person name="Itakura S."/>
            <person name="Yosikawa Y."/>
            <person name="Umezawa K."/>
        </authorList>
    </citation>
    <scope>NUCLEOTIDE SEQUENCE [LARGE SCALE GENOMIC DNA]</scope>
</reference>
<dbReference type="EC" id="2.7.10.1" evidence="22"/>
<evidence type="ECO:0000313" key="26">
    <source>
        <dbReference type="EMBL" id="GFG35811.1"/>
    </source>
</evidence>
<dbReference type="FunFam" id="1.10.510.10:FF:000528">
    <property type="entry name" value="Tyrosine-protein kinase receptor"/>
    <property type="match status" value="1"/>
</dbReference>
<dbReference type="FunFam" id="3.30.200.20:FF:000026">
    <property type="entry name" value="Tyrosine-protein kinase receptor"/>
    <property type="match status" value="1"/>
</dbReference>
<keyword evidence="13 23" id="KW-1133">Transmembrane helix</keyword>
<evidence type="ECO:0000256" key="20">
    <source>
        <dbReference type="ARBA" id="ARBA00051243"/>
    </source>
</evidence>
<gene>
    <name evidence="26" type="ORF">Cfor_03973</name>
</gene>
<evidence type="ECO:0000256" key="11">
    <source>
        <dbReference type="ARBA" id="ARBA00022777"/>
    </source>
</evidence>
<dbReference type="SUPFAM" id="SSF49265">
    <property type="entry name" value="Fibronectin type III"/>
    <property type="match status" value="2"/>
</dbReference>
<dbReference type="PRINTS" id="PR00109">
    <property type="entry name" value="TYRKINASE"/>
</dbReference>
<dbReference type="Gene3D" id="3.30.200.20">
    <property type="entry name" value="Phosphorylase Kinase, domain 1"/>
    <property type="match status" value="1"/>
</dbReference>
<keyword evidence="19" id="KW-0464">Manganese</keyword>
<evidence type="ECO:0000256" key="17">
    <source>
        <dbReference type="ARBA" id="ARBA00023170"/>
    </source>
</evidence>
<dbReference type="InterPro" id="IPR011009">
    <property type="entry name" value="Kinase-like_dom_sf"/>
</dbReference>
<dbReference type="InterPro" id="IPR002011">
    <property type="entry name" value="Tyr_kinase_rcpt_2_CS"/>
</dbReference>
<dbReference type="InterPro" id="IPR008266">
    <property type="entry name" value="Tyr_kinase_AS"/>
</dbReference>
<organism evidence="26 27">
    <name type="scientific">Coptotermes formosanus</name>
    <name type="common">Formosan subterranean termite</name>
    <dbReference type="NCBI Taxonomy" id="36987"/>
    <lineage>
        <taxon>Eukaryota</taxon>
        <taxon>Metazoa</taxon>
        <taxon>Ecdysozoa</taxon>
        <taxon>Arthropoda</taxon>
        <taxon>Hexapoda</taxon>
        <taxon>Insecta</taxon>
        <taxon>Pterygota</taxon>
        <taxon>Neoptera</taxon>
        <taxon>Polyneoptera</taxon>
        <taxon>Dictyoptera</taxon>
        <taxon>Blattodea</taxon>
        <taxon>Blattoidea</taxon>
        <taxon>Termitoidae</taxon>
        <taxon>Rhinotermitidae</taxon>
        <taxon>Coptotermes</taxon>
    </lineage>
</organism>
<dbReference type="CDD" id="cd00064">
    <property type="entry name" value="FU"/>
    <property type="match status" value="1"/>
</dbReference>
<evidence type="ECO:0000256" key="7">
    <source>
        <dbReference type="ARBA" id="ARBA00022723"/>
    </source>
</evidence>
<dbReference type="Pfam" id="PF00041">
    <property type="entry name" value="fn3"/>
    <property type="match status" value="1"/>
</dbReference>
<keyword evidence="14 23" id="KW-0472">Membrane</keyword>
<dbReference type="InterPro" id="IPR020635">
    <property type="entry name" value="Tyr_kinase_cat_dom"/>
</dbReference>
<keyword evidence="27" id="KW-1185">Reference proteome</keyword>
<keyword evidence="17 22" id="KW-0675">Receptor</keyword>
<dbReference type="EMBL" id="BLKM01012201">
    <property type="protein sequence ID" value="GFG35811.1"/>
    <property type="molecule type" value="Genomic_DNA"/>
</dbReference>
<dbReference type="PROSITE" id="PS50853">
    <property type="entry name" value="FN3"/>
    <property type="match status" value="2"/>
</dbReference>
<evidence type="ECO:0000256" key="8">
    <source>
        <dbReference type="ARBA" id="ARBA00022729"/>
    </source>
</evidence>
<comment type="cofactor">
    <cofactor evidence="1">
        <name>Mn(2+)</name>
        <dbReference type="ChEBI" id="CHEBI:29035"/>
    </cofactor>
</comment>
<sequence length="1686" mass="188411">MNFGFLPDKSMWKSGSLNMCVVTCISVLLLWAVPLSRVDGTVTITRSNSVIGSNITTQVTSGRICVSVDIRNSVREFEQLRGCTVVEGFVRIVLIDRANESDFENVSFPELREITCYLMLYRVRGLRNLGLLFPNLAVIRGNTLFQDYALVVYEMLQLQELGLWGLTAILRGSVRIEKNYALCYYNTVNWDAITNGGEHFIASNKDATSCPSQGVCDTAEGCNRSMCWGSQTHNCQRGRLQSECHELCLGGCTGPSADQCYVCRGVLNDGVCVSKCPTGRVSYLGRRCVTEDDCQLLSHSYMDPSAVDYVKRRWAFNGSCVDQCPPGYEEVGNGTVTRGCQPCKGRCSHACDGGLVSSIEDAQKLRGCTTILKSLEILIRGYGSHIVRELEENLAAIEEIHGYLKVSRSFPLTSLNFLKNLRVIHGTKLEDDRYALLVLENQNLQELWNWSSRPQESQLKILKGHLRFHYNPKLCMSQIDKLQEISGAPEYTNFDVARESNGDKVACNVVTIHANATVKSSTSALIEWEPCLVADPSSVLGYMVYYIEAAEQNVTENDGLDACGDYGWRVIYVPYDTAGNSTVLASHPGNLVQFLPRLEPFTQYAFYVKTYTTTNTGGQSMIKYFRTLPDRPSVPKEIHAFSNSTSEIILHWQPPEHPNGILTHYLVSGIWQRDDQIFLEQRNYCHYPLDHTSGHNVIVFPSSDSGTVSSQACCEKGKAEPLVLIEDEDEYTMLCGPGALKKNKIFDVYGTEIDPCRNYFYSFIHSGIPRLRDEQEFGLRFPNMHSSVSSPQKILATFNNHTVMNSYGVYEKFLKRINANTTQIVLNHMHHFAEYTIEVTACHDPHYADPQKYNTNDIAVTDYESCSPAGLVTVRTKQLDTADTIDSDFLAAQVSNRTYRTVRLTWKEPKMPNGIIVAYRIEHHRTDSGTLNPVVKCLTRKEYLKNGRGYVLTNLPPGNYSFRVRAMSLAGEGPFTKLFHFSVEEILAQSSWGTLVGLLVGGCLVLMVLATVAIFCWRKRAKERSLMIIASVNPDYMTAGDVIYVEDEWEVAREKLKLVRELGQGSFGMVYEGLLRPGEIRCAVKMINENASVREKMEFLNEATMMKSFAGAHHVVNLLGVVSRGQPALVVMELMALGDLKTYLRASRDPPPSPPDLRRMLLMAAQVADGMAYLEAHKFIHRDLAARNCMVAEDLTIKIGDFGMTRDIYETDYYRNGSKGLLPIRWMSPESLADGVFTSQSDVWSFGVVLWEMATLAEQPYQGLSNEQVLQYVLGGGMLEHPHCCPDILHQIMVACWQRRPSHRPRFLQIVTELEAVSDVGQKFKQVSFCHSKEGQAIKANMAQQQDMDLPCDLDLNETFTSSPLVSFYQLLEEETVPLQRNTITSQGAAEKSYVPSGDLQDQLAQNASNTQLDMEHPVSVTVPNQHKILSDSCVLPGSPKEPLCYCVPEHLTGLPETEHLLADQNSDFTVQHNRSEIVPPKRTSQTGSSVIGKAFHLVPEDRYLPAENVYIQSENNDPKIPSHITNDSGRKIPFDESRDNYVPAGPIFPQPTCETSEESDLHLPVSAARSQNYVPSEKSVNGDTRLQSGDLKCLLTSALSERAANLSSQDGFVPVASIHNQAITDDSCSHQTPRKLSPLFPEDCGLDASAENLCEKDNLKGDNESRHRLPNGTINGLHFPTTRWQ</sequence>
<dbReference type="OrthoDB" id="5809444at2759"/>
<dbReference type="PROSITE" id="PS00239">
    <property type="entry name" value="RECEPTOR_TYR_KIN_II"/>
    <property type="match status" value="1"/>
</dbReference>
<feature type="binding site" evidence="21">
    <location>
        <position position="1085"/>
    </location>
    <ligand>
        <name>ATP</name>
        <dbReference type="ChEBI" id="CHEBI:30616"/>
    </ligand>
</feature>
<dbReference type="InterPro" id="IPR001245">
    <property type="entry name" value="Ser-Thr/Tyr_kinase_cat_dom"/>
</dbReference>
<keyword evidence="16" id="KW-1015">Disulfide bond</keyword>
<protein>
    <recommendedName>
        <fullName evidence="22">Tyrosine-protein kinase receptor</fullName>
        <ecNumber evidence="22">2.7.10.1</ecNumber>
    </recommendedName>
</protein>
<dbReference type="InterPro" id="IPR050122">
    <property type="entry name" value="RTK"/>
</dbReference>
<dbReference type="GO" id="GO:0043560">
    <property type="term" value="F:insulin receptor substrate binding"/>
    <property type="evidence" value="ECO:0007669"/>
    <property type="project" value="TreeGrafter"/>
</dbReference>
<evidence type="ECO:0000256" key="15">
    <source>
        <dbReference type="ARBA" id="ARBA00023137"/>
    </source>
</evidence>
<dbReference type="Gene3D" id="1.10.510.10">
    <property type="entry name" value="Transferase(Phosphotransferase) domain 1"/>
    <property type="match status" value="1"/>
</dbReference>
<evidence type="ECO:0000259" key="25">
    <source>
        <dbReference type="PROSITE" id="PS50853"/>
    </source>
</evidence>
<comment type="subcellular location">
    <subcellularLocation>
        <location evidence="2">Membrane</location>
        <topology evidence="2">Single-pass type I membrane protein</topology>
    </subcellularLocation>
</comment>
<dbReference type="GO" id="GO:0030424">
    <property type="term" value="C:axon"/>
    <property type="evidence" value="ECO:0007669"/>
    <property type="project" value="TreeGrafter"/>
</dbReference>
<keyword evidence="6 22" id="KW-0812">Transmembrane</keyword>
<feature type="domain" description="Fibronectin type-III" evidence="25">
    <location>
        <begin position="634"/>
        <end position="729"/>
    </location>
</feature>
<dbReference type="PROSITE" id="PS00109">
    <property type="entry name" value="PROTEIN_KINASE_TYR"/>
    <property type="match status" value="1"/>
</dbReference>
<dbReference type="SMART" id="SM00261">
    <property type="entry name" value="FU"/>
    <property type="match status" value="1"/>
</dbReference>
<dbReference type="GO" id="GO:0042593">
    <property type="term" value="P:glucose homeostasis"/>
    <property type="evidence" value="ECO:0007669"/>
    <property type="project" value="TreeGrafter"/>
</dbReference>
<dbReference type="InterPro" id="IPR000719">
    <property type="entry name" value="Prot_kinase_dom"/>
</dbReference>
<feature type="transmembrane region" description="Helical" evidence="23">
    <location>
        <begin position="992"/>
        <end position="1017"/>
    </location>
</feature>
<keyword evidence="11" id="KW-0418">Kinase</keyword>
<dbReference type="InterPro" id="IPR006212">
    <property type="entry name" value="Furin_repeat"/>
</dbReference>
<dbReference type="PANTHER" id="PTHR24416">
    <property type="entry name" value="TYROSINE-PROTEIN KINASE RECEPTOR"/>
    <property type="match status" value="1"/>
</dbReference>
<dbReference type="GO" id="GO:0005524">
    <property type="term" value="F:ATP binding"/>
    <property type="evidence" value="ECO:0007669"/>
    <property type="project" value="UniProtKB-UniRule"/>
</dbReference>
<evidence type="ECO:0000256" key="23">
    <source>
        <dbReference type="SAM" id="Phobius"/>
    </source>
</evidence>
<dbReference type="InterPro" id="IPR017441">
    <property type="entry name" value="Protein_kinase_ATP_BS"/>
</dbReference>
<keyword evidence="10 21" id="KW-0547">Nucleotide-binding</keyword>
<dbReference type="PROSITE" id="PS00107">
    <property type="entry name" value="PROTEIN_KINASE_ATP"/>
    <property type="match status" value="1"/>
</dbReference>
<dbReference type="PROSITE" id="PS50011">
    <property type="entry name" value="PROTEIN_KINASE_DOM"/>
    <property type="match status" value="1"/>
</dbReference>
<evidence type="ECO:0000256" key="2">
    <source>
        <dbReference type="ARBA" id="ARBA00004479"/>
    </source>
</evidence>
<dbReference type="InterPro" id="IPR003961">
    <property type="entry name" value="FN3_dom"/>
</dbReference>
<keyword evidence="4" id="KW-0808">Transferase</keyword>
<comment type="similarity">
    <text evidence="22">Belongs to the protein kinase superfamily. Tyr protein kinase family. Insulin receptor subfamily.</text>
</comment>
<comment type="caution">
    <text evidence="26">The sequence shown here is derived from an EMBL/GenBank/DDBJ whole genome shotgun (WGS) entry which is preliminary data.</text>
</comment>
<dbReference type="CDD" id="cd05032">
    <property type="entry name" value="PTKc_InsR_like"/>
    <property type="match status" value="1"/>
</dbReference>
<evidence type="ECO:0000256" key="4">
    <source>
        <dbReference type="ARBA" id="ARBA00022679"/>
    </source>
</evidence>
<evidence type="ECO:0000256" key="18">
    <source>
        <dbReference type="ARBA" id="ARBA00023180"/>
    </source>
</evidence>
<keyword evidence="8" id="KW-0732">Signal</keyword>
<dbReference type="GO" id="GO:0005899">
    <property type="term" value="C:insulin receptor complex"/>
    <property type="evidence" value="ECO:0007669"/>
    <property type="project" value="TreeGrafter"/>
</dbReference>
<evidence type="ECO:0000256" key="10">
    <source>
        <dbReference type="ARBA" id="ARBA00022741"/>
    </source>
</evidence>
<evidence type="ECO:0000256" key="21">
    <source>
        <dbReference type="PROSITE-ProRule" id="PRU10141"/>
    </source>
</evidence>
<comment type="catalytic activity">
    <reaction evidence="20 22">
        <text>L-tyrosyl-[protein] + ATP = O-phospho-L-tyrosyl-[protein] + ADP + H(+)</text>
        <dbReference type="Rhea" id="RHEA:10596"/>
        <dbReference type="Rhea" id="RHEA-COMP:10136"/>
        <dbReference type="Rhea" id="RHEA-COMP:20101"/>
        <dbReference type="ChEBI" id="CHEBI:15378"/>
        <dbReference type="ChEBI" id="CHEBI:30616"/>
        <dbReference type="ChEBI" id="CHEBI:46858"/>
        <dbReference type="ChEBI" id="CHEBI:61978"/>
        <dbReference type="ChEBI" id="CHEBI:456216"/>
        <dbReference type="EC" id="2.7.10.1"/>
    </reaction>
</comment>
<keyword evidence="5" id="KW-0165">Cleavage on pair of basic residues</keyword>
<dbReference type="InterPro" id="IPR036116">
    <property type="entry name" value="FN3_sf"/>
</dbReference>
<evidence type="ECO:0000256" key="22">
    <source>
        <dbReference type="RuleBase" id="RU000312"/>
    </source>
</evidence>
<evidence type="ECO:0000256" key="13">
    <source>
        <dbReference type="ARBA" id="ARBA00022989"/>
    </source>
</evidence>
<proteinExistence type="inferred from homology"/>
<evidence type="ECO:0000256" key="9">
    <source>
        <dbReference type="ARBA" id="ARBA00022737"/>
    </source>
</evidence>
<evidence type="ECO:0000256" key="1">
    <source>
        <dbReference type="ARBA" id="ARBA00001936"/>
    </source>
</evidence>
<dbReference type="Pfam" id="PF01030">
    <property type="entry name" value="Recep_L_domain"/>
    <property type="match status" value="2"/>
</dbReference>
<dbReference type="SMART" id="SM00219">
    <property type="entry name" value="TyrKc"/>
    <property type="match status" value="1"/>
</dbReference>
<dbReference type="Gene3D" id="2.10.220.10">
    <property type="entry name" value="Hormone Receptor, Insulin-like Growth Factor Receptor 1, Chain A, domain 2"/>
    <property type="match status" value="1"/>
</dbReference>
<dbReference type="SUPFAM" id="SSF57184">
    <property type="entry name" value="Growth factor receptor domain"/>
    <property type="match status" value="1"/>
</dbReference>
<evidence type="ECO:0000313" key="27">
    <source>
        <dbReference type="Proteomes" id="UP000502823"/>
    </source>
</evidence>
<evidence type="ECO:0000256" key="12">
    <source>
        <dbReference type="ARBA" id="ARBA00022840"/>
    </source>
</evidence>
<evidence type="ECO:0000256" key="3">
    <source>
        <dbReference type="ARBA" id="ARBA00022553"/>
    </source>
</evidence>
<dbReference type="Proteomes" id="UP000502823">
    <property type="component" value="Unassembled WGS sequence"/>
</dbReference>
<keyword evidence="12 21" id="KW-0067">ATP-binding</keyword>
<dbReference type="GO" id="GO:0046872">
    <property type="term" value="F:metal ion binding"/>
    <property type="evidence" value="ECO:0007669"/>
    <property type="project" value="UniProtKB-KW"/>
</dbReference>
<dbReference type="SUPFAM" id="SSF52058">
    <property type="entry name" value="L domain-like"/>
    <property type="match status" value="2"/>
</dbReference>
<keyword evidence="3 22" id="KW-0597">Phosphoprotein</keyword>
<evidence type="ECO:0000256" key="19">
    <source>
        <dbReference type="ARBA" id="ARBA00023211"/>
    </source>
</evidence>
<evidence type="ECO:0000256" key="14">
    <source>
        <dbReference type="ARBA" id="ARBA00023136"/>
    </source>
</evidence>
<dbReference type="Pfam" id="PF00757">
    <property type="entry name" value="Furin-like"/>
    <property type="match status" value="1"/>
</dbReference>
<keyword evidence="18" id="KW-0325">Glycoprotein</keyword>
<dbReference type="FunCoup" id="A0A6L2PT72">
    <property type="interactions" value="369"/>
</dbReference>
<dbReference type="SUPFAM" id="SSF56112">
    <property type="entry name" value="Protein kinase-like (PK-like)"/>
    <property type="match status" value="1"/>
</dbReference>
<dbReference type="InterPro" id="IPR006211">
    <property type="entry name" value="Furin-like_Cys-rich_dom"/>
</dbReference>
<evidence type="ECO:0000256" key="5">
    <source>
        <dbReference type="ARBA" id="ARBA00022685"/>
    </source>
</evidence>
<dbReference type="Pfam" id="PF07714">
    <property type="entry name" value="PK_Tyr_Ser-Thr"/>
    <property type="match status" value="1"/>
</dbReference>
<evidence type="ECO:0000256" key="16">
    <source>
        <dbReference type="ARBA" id="ARBA00023157"/>
    </source>
</evidence>
<dbReference type="Gene3D" id="3.80.20.20">
    <property type="entry name" value="Receptor L-domain"/>
    <property type="match status" value="2"/>
</dbReference>
<dbReference type="InterPro" id="IPR000494">
    <property type="entry name" value="Rcpt_L-dom"/>
</dbReference>
<dbReference type="PANTHER" id="PTHR24416:SF525">
    <property type="entry name" value="INSULIN-LIKE RECEPTOR"/>
    <property type="match status" value="1"/>
</dbReference>
<dbReference type="InterPro" id="IPR036941">
    <property type="entry name" value="Rcpt_L-dom_sf"/>
</dbReference>
<feature type="domain" description="Fibronectin type-III" evidence="25">
    <location>
        <begin position="888"/>
        <end position="986"/>
    </location>
</feature>
<dbReference type="Gene3D" id="2.60.40.10">
    <property type="entry name" value="Immunoglobulins"/>
    <property type="match status" value="3"/>
</dbReference>
<accession>A0A6L2PT72</accession>
<dbReference type="FunFam" id="3.80.20.20:FF:000001">
    <property type="entry name" value="Tyrosine-protein kinase receptor"/>
    <property type="match status" value="1"/>
</dbReference>